<name>A0ABU3SL39_9MICO</name>
<feature type="transmembrane region" description="Helical" evidence="1">
    <location>
        <begin position="6"/>
        <end position="26"/>
    </location>
</feature>
<gene>
    <name evidence="2" type="ORF">RWH44_06725</name>
</gene>
<evidence type="ECO:0000256" key="1">
    <source>
        <dbReference type="SAM" id="Phobius"/>
    </source>
</evidence>
<protein>
    <recommendedName>
        <fullName evidence="4">RING-type E3 ubiquitin transferase</fullName>
    </recommendedName>
</protein>
<sequence>MNPEDLFALEVVGVACCFLAAVVLIVEFRERRRARYGVSVRSMRQGRNSRVDIRECDGGRRRVIAHGVVWLDQENIARAGDPLFFSPESALNPISVILFGEQLEHSDRPDPGVARHIVLADDRGAAFYMEWTGDASVDSGGLVVLWTLDRRRRGAAPVVLRDDQAAEWLAYLKDPDASPPPAPPIRFALLAVVRQTGLYLLDTRAAKKRSAADRRGDAKRDGDTRVWVHGVIAGLLLLVVSLVVLDLIDIRQYVRLSADYDWLAFIGAIVGGVVGGLVTFGGVLLTLRNAQSAERSRQAAETLRNRLSMLPLFEMSVSYDPKHFDNSAGQLAEEPGTPVFSIDGASSGDEGALHFRHALLVSNVGLGHALLTAVEYTVGDSKGNVLAEQNTGFVNFLVKNGSSRTIRAYFVAPRDNPRFEDPRQNAYNVVVTLRYQDLIANTYHQVVRTVIYKGLSAGEDPRTGGTPVSSLSYAEPPIHDESAAL</sequence>
<keyword evidence="1" id="KW-0812">Transmembrane</keyword>
<dbReference type="RefSeq" id="WP_316003972.1">
    <property type="nucleotide sequence ID" value="NZ_JAWDIT010000002.1"/>
</dbReference>
<organism evidence="2 3">
    <name type="scientific">Microbacterium phycohabitans</name>
    <dbReference type="NCBI Taxonomy" id="3075993"/>
    <lineage>
        <taxon>Bacteria</taxon>
        <taxon>Bacillati</taxon>
        <taxon>Actinomycetota</taxon>
        <taxon>Actinomycetes</taxon>
        <taxon>Micrococcales</taxon>
        <taxon>Microbacteriaceae</taxon>
        <taxon>Microbacterium</taxon>
    </lineage>
</organism>
<dbReference type="Proteomes" id="UP001261125">
    <property type="component" value="Unassembled WGS sequence"/>
</dbReference>
<accession>A0ABU3SL39</accession>
<keyword evidence="1" id="KW-1133">Transmembrane helix</keyword>
<keyword evidence="1" id="KW-0472">Membrane</keyword>
<evidence type="ECO:0008006" key="4">
    <source>
        <dbReference type="Google" id="ProtNLM"/>
    </source>
</evidence>
<proteinExistence type="predicted"/>
<evidence type="ECO:0000313" key="2">
    <source>
        <dbReference type="EMBL" id="MDU0345396.1"/>
    </source>
</evidence>
<feature type="transmembrane region" description="Helical" evidence="1">
    <location>
        <begin position="262"/>
        <end position="287"/>
    </location>
</feature>
<comment type="caution">
    <text evidence="2">The sequence shown here is derived from an EMBL/GenBank/DDBJ whole genome shotgun (WGS) entry which is preliminary data.</text>
</comment>
<keyword evidence="3" id="KW-1185">Reference proteome</keyword>
<evidence type="ECO:0000313" key="3">
    <source>
        <dbReference type="Proteomes" id="UP001261125"/>
    </source>
</evidence>
<dbReference type="EMBL" id="JAWDIT010000002">
    <property type="protein sequence ID" value="MDU0345396.1"/>
    <property type="molecule type" value="Genomic_DNA"/>
</dbReference>
<reference evidence="2 3" key="1">
    <citation type="submission" date="2023-09" db="EMBL/GenBank/DDBJ databases">
        <title>Microbacterium fusihabitans sp. nov., Microbacterium phycihabitans sp. nov., and Microbacterium cervinum sp. nov., isolated from dried seaweeds of beach.</title>
        <authorList>
            <person name="Lee S.D."/>
        </authorList>
    </citation>
    <scope>NUCLEOTIDE SEQUENCE [LARGE SCALE GENOMIC DNA]</scope>
    <source>
        <strain evidence="2 3">KSW2-29</strain>
    </source>
</reference>
<feature type="transmembrane region" description="Helical" evidence="1">
    <location>
        <begin position="226"/>
        <end position="250"/>
    </location>
</feature>